<name>A0A369WZU5_9GAMM</name>
<evidence type="ECO:0000256" key="1">
    <source>
        <dbReference type="SAM" id="MobiDB-lite"/>
    </source>
</evidence>
<keyword evidence="3" id="KW-1185">Reference proteome</keyword>
<proteinExistence type="predicted"/>
<protein>
    <submittedName>
        <fullName evidence="2">Uncharacterized protein</fullName>
    </submittedName>
</protein>
<dbReference type="AlphaFoldDB" id="A0A369WZU5"/>
<dbReference type="RefSeq" id="WP_114694640.1">
    <property type="nucleotide sequence ID" value="NZ_QQOH01000001.1"/>
</dbReference>
<comment type="caution">
    <text evidence="2">The sequence shown here is derived from an EMBL/GenBank/DDBJ whole genome shotgun (WGS) entry which is preliminary data.</text>
</comment>
<dbReference type="EMBL" id="QQOH01000001">
    <property type="protein sequence ID" value="RDE25045.1"/>
    <property type="molecule type" value="Genomic_DNA"/>
</dbReference>
<dbReference type="Proteomes" id="UP000253769">
    <property type="component" value="Unassembled WGS sequence"/>
</dbReference>
<accession>A0A369WZU5</accession>
<feature type="region of interest" description="Disordered" evidence="1">
    <location>
        <begin position="40"/>
        <end position="68"/>
    </location>
</feature>
<evidence type="ECO:0000313" key="2">
    <source>
        <dbReference type="EMBL" id="RDE25045.1"/>
    </source>
</evidence>
<reference evidence="2 3" key="1">
    <citation type="submission" date="2018-07" db="EMBL/GenBank/DDBJ databases">
        <title>Motiliproteus coralliicola sp. nov., a bacterium isolated from Coral.</title>
        <authorList>
            <person name="Wang G."/>
        </authorList>
    </citation>
    <scope>NUCLEOTIDE SEQUENCE [LARGE SCALE GENOMIC DNA]</scope>
    <source>
        <strain evidence="2 3">C34</strain>
    </source>
</reference>
<feature type="region of interest" description="Disordered" evidence="1">
    <location>
        <begin position="1"/>
        <end position="28"/>
    </location>
</feature>
<sequence length="68" mass="8019">MADNDKVVQLGDARHRKSHERKEEKLEQLRDRFTKALGMEEKPVKKGALWRLKQKKKNKPDKPGPKGW</sequence>
<organism evidence="2 3">
    <name type="scientific">Motiliproteus coralliicola</name>
    <dbReference type="NCBI Taxonomy" id="2283196"/>
    <lineage>
        <taxon>Bacteria</taxon>
        <taxon>Pseudomonadati</taxon>
        <taxon>Pseudomonadota</taxon>
        <taxon>Gammaproteobacteria</taxon>
        <taxon>Oceanospirillales</taxon>
        <taxon>Oceanospirillaceae</taxon>
        <taxon>Motiliproteus</taxon>
    </lineage>
</organism>
<gene>
    <name evidence="2" type="ORF">DV711_05620</name>
</gene>
<evidence type="ECO:0000313" key="3">
    <source>
        <dbReference type="Proteomes" id="UP000253769"/>
    </source>
</evidence>